<evidence type="ECO:0000256" key="1">
    <source>
        <dbReference type="SAM" id="MobiDB-lite"/>
    </source>
</evidence>
<accession>A0AB34JZE2</accession>
<feature type="compositionally biased region" description="Pro residues" evidence="1">
    <location>
        <begin position="70"/>
        <end position="89"/>
    </location>
</feature>
<dbReference type="AlphaFoldDB" id="A0AB34JZE2"/>
<gene>
    <name evidence="2" type="ORF">AB1Y20_015731</name>
</gene>
<dbReference type="Proteomes" id="UP001515480">
    <property type="component" value="Unassembled WGS sequence"/>
</dbReference>
<organism evidence="2 3">
    <name type="scientific">Prymnesium parvum</name>
    <name type="common">Toxic golden alga</name>
    <dbReference type="NCBI Taxonomy" id="97485"/>
    <lineage>
        <taxon>Eukaryota</taxon>
        <taxon>Haptista</taxon>
        <taxon>Haptophyta</taxon>
        <taxon>Prymnesiophyceae</taxon>
        <taxon>Prymnesiales</taxon>
        <taxon>Prymnesiaceae</taxon>
        <taxon>Prymnesium</taxon>
    </lineage>
</organism>
<reference evidence="2 3" key="1">
    <citation type="journal article" date="2024" name="Science">
        <title>Giant polyketide synthase enzymes in the biosynthesis of giant marine polyether toxins.</title>
        <authorList>
            <person name="Fallon T.R."/>
            <person name="Shende V.V."/>
            <person name="Wierzbicki I.H."/>
            <person name="Pendleton A.L."/>
            <person name="Watervoot N.F."/>
            <person name="Auber R.P."/>
            <person name="Gonzalez D.J."/>
            <person name="Wisecaver J.H."/>
            <person name="Moore B.S."/>
        </authorList>
    </citation>
    <scope>NUCLEOTIDE SEQUENCE [LARGE SCALE GENOMIC DNA]</scope>
    <source>
        <strain evidence="2 3">12B1</strain>
    </source>
</reference>
<protein>
    <submittedName>
        <fullName evidence="2">Uncharacterized protein</fullName>
    </submittedName>
</protein>
<evidence type="ECO:0000313" key="2">
    <source>
        <dbReference type="EMBL" id="KAL1527045.1"/>
    </source>
</evidence>
<sequence length="142" mass="15393">MILTTTSRASRACCIFAAARAIASSQSSASRALRAVRCTRKMTMPEPPQCEQCDEESASDEELSFACTPIPSPSPSPSAEPSLPPSPELDPPEPHDTASQLRVGATALPPSLPAARRRRSRRQLRDLPYGRPPRRRGSDARE</sequence>
<keyword evidence="3" id="KW-1185">Reference proteome</keyword>
<feature type="region of interest" description="Disordered" evidence="1">
    <location>
        <begin position="41"/>
        <end position="142"/>
    </location>
</feature>
<name>A0AB34JZE2_PRYPA</name>
<comment type="caution">
    <text evidence="2">The sequence shown here is derived from an EMBL/GenBank/DDBJ whole genome shotgun (WGS) entry which is preliminary data.</text>
</comment>
<dbReference type="EMBL" id="JBGBPQ010000003">
    <property type="protein sequence ID" value="KAL1527045.1"/>
    <property type="molecule type" value="Genomic_DNA"/>
</dbReference>
<proteinExistence type="predicted"/>
<evidence type="ECO:0000313" key="3">
    <source>
        <dbReference type="Proteomes" id="UP001515480"/>
    </source>
</evidence>
<feature type="compositionally biased region" description="Acidic residues" evidence="1">
    <location>
        <begin position="52"/>
        <end position="63"/>
    </location>
</feature>